<comment type="caution">
    <text evidence="8">The sequence shown here is derived from an EMBL/GenBank/DDBJ whole genome shotgun (WGS) entry which is preliminary data.</text>
</comment>
<evidence type="ECO:0000256" key="3">
    <source>
        <dbReference type="ARBA" id="ARBA00012953"/>
    </source>
</evidence>
<organism evidence="8 9">
    <name type="scientific">Paenibacillus thermoaerophilus</name>
    <dbReference type="NCBI Taxonomy" id="1215385"/>
    <lineage>
        <taxon>Bacteria</taxon>
        <taxon>Bacillati</taxon>
        <taxon>Bacillota</taxon>
        <taxon>Bacilli</taxon>
        <taxon>Bacillales</taxon>
        <taxon>Paenibacillaceae</taxon>
        <taxon>Paenibacillus</taxon>
    </lineage>
</organism>
<evidence type="ECO:0000256" key="5">
    <source>
        <dbReference type="ARBA" id="ARBA00022801"/>
    </source>
</evidence>
<keyword evidence="6" id="KW-0460">Magnesium</keyword>
<reference evidence="9" key="1">
    <citation type="journal article" date="2019" name="Int. J. Syst. Evol. Microbiol.">
        <title>The Global Catalogue of Microorganisms (GCM) 10K type strain sequencing project: providing services to taxonomists for standard genome sequencing and annotation.</title>
        <authorList>
            <consortium name="The Broad Institute Genomics Platform"/>
            <consortium name="The Broad Institute Genome Sequencing Center for Infectious Disease"/>
            <person name="Wu L."/>
            <person name="Ma J."/>
        </authorList>
    </citation>
    <scope>NUCLEOTIDE SEQUENCE [LARGE SCALE GENOMIC DNA]</scope>
    <source>
        <strain evidence="9">JCM 18657</strain>
    </source>
</reference>
<dbReference type="SUPFAM" id="SSF142823">
    <property type="entry name" value="ComB-like"/>
    <property type="match status" value="1"/>
</dbReference>
<name>A0ABW2V3P4_9BACL</name>
<proteinExistence type="inferred from homology"/>
<dbReference type="RefSeq" id="WP_138788434.1">
    <property type="nucleotide sequence ID" value="NZ_JBHTGQ010000014.1"/>
</dbReference>
<dbReference type="InterPro" id="IPR036702">
    <property type="entry name" value="ComB-like_sf"/>
</dbReference>
<evidence type="ECO:0000256" key="2">
    <source>
        <dbReference type="ARBA" id="ARBA00009997"/>
    </source>
</evidence>
<keyword evidence="9" id="KW-1185">Reference proteome</keyword>
<dbReference type="PANTHER" id="PTHR37311">
    <property type="entry name" value="2-PHOSPHOSULFOLACTATE PHOSPHATASE-RELATED"/>
    <property type="match status" value="1"/>
</dbReference>
<dbReference type="Gene3D" id="3.90.1560.10">
    <property type="entry name" value="ComB-like"/>
    <property type="match status" value="1"/>
</dbReference>
<sequence length="246" mass="26669">MQIEILQLIEGARQARGLAVVIDVFRAFSTACYVMANGARTIVPVGGLETAYRLKRHWPDAVLMGERGGLKQPGFDYGNSPTHARDARFDGRTVVMTTSAGTQGIVNASGADEIVTGSFVNAGAIVEFIRRRRPEHVSLIAMGWGGKEEAEEDTLCAEWIAAALQGREFPGGFESIVERLKGESGTNRFLDLDGEPDASNPRSDFGLCLALNRFPFVLRVEPYEDAEGARAAEVGEPLSGLRRIDV</sequence>
<evidence type="ECO:0000256" key="7">
    <source>
        <dbReference type="ARBA" id="ARBA00033711"/>
    </source>
</evidence>
<protein>
    <recommendedName>
        <fullName evidence="4">Probable 2-phosphosulfolactate phosphatase</fullName>
        <ecNumber evidence="3">3.1.3.71</ecNumber>
    </recommendedName>
</protein>
<dbReference type="Pfam" id="PF04029">
    <property type="entry name" value="2-ph_phosp"/>
    <property type="match status" value="1"/>
</dbReference>
<comment type="similarity">
    <text evidence="2">Belongs to the ComB family.</text>
</comment>
<dbReference type="PANTHER" id="PTHR37311:SF1">
    <property type="entry name" value="2-PHOSPHOSULFOLACTATE PHOSPHATASE-RELATED"/>
    <property type="match status" value="1"/>
</dbReference>
<evidence type="ECO:0000313" key="9">
    <source>
        <dbReference type="Proteomes" id="UP001596528"/>
    </source>
</evidence>
<dbReference type="InterPro" id="IPR005238">
    <property type="entry name" value="ComB-like"/>
</dbReference>
<gene>
    <name evidence="8" type="ORF">ACFQWB_06010</name>
</gene>
<dbReference type="EMBL" id="JBHTGQ010000014">
    <property type="protein sequence ID" value="MFC7749499.1"/>
    <property type="molecule type" value="Genomic_DNA"/>
</dbReference>
<dbReference type="Proteomes" id="UP001596528">
    <property type="component" value="Unassembled WGS sequence"/>
</dbReference>
<dbReference type="EC" id="3.1.3.71" evidence="3"/>
<comment type="catalytic activity">
    <reaction evidence="7">
        <text>(2R)-O-phospho-3-sulfolactate + H2O = (2R)-3-sulfolactate + phosphate</text>
        <dbReference type="Rhea" id="RHEA:23416"/>
        <dbReference type="ChEBI" id="CHEBI:15377"/>
        <dbReference type="ChEBI" id="CHEBI:15597"/>
        <dbReference type="ChEBI" id="CHEBI:43474"/>
        <dbReference type="ChEBI" id="CHEBI:58738"/>
        <dbReference type="EC" id="3.1.3.71"/>
    </reaction>
</comment>
<evidence type="ECO:0000256" key="6">
    <source>
        <dbReference type="ARBA" id="ARBA00022842"/>
    </source>
</evidence>
<accession>A0ABW2V3P4</accession>
<evidence type="ECO:0000256" key="4">
    <source>
        <dbReference type="ARBA" id="ARBA00021948"/>
    </source>
</evidence>
<keyword evidence="5" id="KW-0378">Hydrolase</keyword>
<evidence type="ECO:0000313" key="8">
    <source>
        <dbReference type="EMBL" id="MFC7749499.1"/>
    </source>
</evidence>
<comment type="cofactor">
    <cofactor evidence="1">
        <name>Mg(2+)</name>
        <dbReference type="ChEBI" id="CHEBI:18420"/>
    </cofactor>
</comment>
<evidence type="ECO:0000256" key="1">
    <source>
        <dbReference type="ARBA" id="ARBA00001946"/>
    </source>
</evidence>